<organism evidence="2 3">
    <name type="scientific">Dunaliella salina</name>
    <name type="common">Green alga</name>
    <name type="synonym">Protococcus salinus</name>
    <dbReference type="NCBI Taxonomy" id="3046"/>
    <lineage>
        <taxon>Eukaryota</taxon>
        <taxon>Viridiplantae</taxon>
        <taxon>Chlorophyta</taxon>
        <taxon>core chlorophytes</taxon>
        <taxon>Chlorophyceae</taxon>
        <taxon>CS clade</taxon>
        <taxon>Chlamydomonadales</taxon>
        <taxon>Dunaliellaceae</taxon>
        <taxon>Dunaliella</taxon>
    </lineage>
</organism>
<name>A0ABQ7FV22_DUNSA</name>
<keyword evidence="3" id="KW-1185">Reference proteome</keyword>
<gene>
    <name evidence="2" type="ORF">DUNSADRAFT_3996</name>
</gene>
<accession>A0ABQ7FV22</accession>
<evidence type="ECO:0000313" key="3">
    <source>
        <dbReference type="Proteomes" id="UP000815325"/>
    </source>
</evidence>
<comment type="caution">
    <text evidence="2">The sequence shown here is derived from an EMBL/GenBank/DDBJ whole genome shotgun (WGS) entry which is preliminary data.</text>
</comment>
<dbReference type="Proteomes" id="UP000815325">
    <property type="component" value="Unassembled WGS sequence"/>
</dbReference>
<proteinExistence type="predicted"/>
<sequence>MCITSNSSVANTGRKRRPNRIWTRIMQPWRQQAVYLDRTSARNQQRALESAIKRSTERDKKC</sequence>
<dbReference type="EMBL" id="MU071137">
    <property type="protein sequence ID" value="KAF5826244.1"/>
    <property type="molecule type" value="Genomic_DNA"/>
</dbReference>
<protein>
    <submittedName>
        <fullName evidence="2">Uncharacterized protein</fullName>
    </submittedName>
</protein>
<feature type="region of interest" description="Disordered" evidence="1">
    <location>
        <begin position="40"/>
        <end position="62"/>
    </location>
</feature>
<reference evidence="2" key="1">
    <citation type="submission" date="2017-08" db="EMBL/GenBank/DDBJ databases">
        <authorList>
            <person name="Polle J.E."/>
            <person name="Barry K."/>
            <person name="Cushman J."/>
            <person name="Schmutz J."/>
            <person name="Tran D."/>
            <person name="Hathwaick L.T."/>
            <person name="Yim W.C."/>
            <person name="Jenkins J."/>
            <person name="Mckie-Krisberg Z.M."/>
            <person name="Prochnik S."/>
            <person name="Lindquist E."/>
            <person name="Dockter R.B."/>
            <person name="Adam C."/>
            <person name="Molina H."/>
            <person name="Bunkerborg J."/>
            <person name="Jin E."/>
            <person name="Buchheim M."/>
            <person name="Magnuson J."/>
        </authorList>
    </citation>
    <scope>NUCLEOTIDE SEQUENCE</scope>
    <source>
        <strain evidence="2">CCAP 19/18</strain>
    </source>
</reference>
<evidence type="ECO:0000313" key="2">
    <source>
        <dbReference type="EMBL" id="KAF5826244.1"/>
    </source>
</evidence>
<evidence type="ECO:0000256" key="1">
    <source>
        <dbReference type="SAM" id="MobiDB-lite"/>
    </source>
</evidence>
<feature type="compositionally biased region" description="Basic and acidic residues" evidence="1">
    <location>
        <begin position="51"/>
        <end position="62"/>
    </location>
</feature>